<proteinExistence type="predicted"/>
<evidence type="ECO:0000313" key="2">
    <source>
        <dbReference type="EMBL" id="SVC44392.1"/>
    </source>
</evidence>
<dbReference type="Gene3D" id="1.10.760.10">
    <property type="entry name" value="Cytochrome c-like domain"/>
    <property type="match status" value="1"/>
</dbReference>
<sequence>PLNFQVPIVYGALNTGDQFAPNYRTVYPLVPIPDVQGGNRRFRPKEKTLNHFTATCGQDIFRGDRLPEELRGNLFFGEPVGRLIRRTVIKVDEGVSLLSNPHPQSEFIRTPDAYFRPINAVTAPDGTLYIVDMYRGIIQEGNWVRRGSYLRKVVQQYQLDKAIGRGRIWRLVHDDHKPGPQPKMLKETPAQLVTHLGHPNGWWRDTAQKLLILRGGKSVAGSLKQMAFGHKNYLARMHALWTLEGLGLADAIVIRAALKDNHPQVRITGIRVSESLHKAGDDSLTPDLNKMTSDKSGEVVLQALMTAKHLRVEDWQDWFASARDENDSRAVQELAPQLTRGGPAAPRQTFTKTELKVLKKGEGIYRSLCFACHGKNGKGMPIPGGKKG</sequence>
<feature type="non-terminal residue" evidence="2">
    <location>
        <position position="1"/>
    </location>
</feature>
<accession>A0A382MAH1</accession>
<protein>
    <recommendedName>
        <fullName evidence="1">DUF7133 domain-containing protein</fullName>
    </recommendedName>
</protein>
<dbReference type="SUPFAM" id="SSF48371">
    <property type="entry name" value="ARM repeat"/>
    <property type="match status" value="1"/>
</dbReference>
<dbReference type="GO" id="GO:0020037">
    <property type="term" value="F:heme binding"/>
    <property type="evidence" value="ECO:0007669"/>
    <property type="project" value="InterPro"/>
</dbReference>
<feature type="non-terminal residue" evidence="2">
    <location>
        <position position="388"/>
    </location>
</feature>
<gene>
    <name evidence="2" type="ORF">METZ01_LOCUS297246</name>
</gene>
<dbReference type="EMBL" id="UINC01091542">
    <property type="protein sequence ID" value="SVC44392.1"/>
    <property type="molecule type" value="Genomic_DNA"/>
</dbReference>
<feature type="domain" description="DUF7133" evidence="1">
    <location>
        <begin position="25"/>
        <end position="175"/>
    </location>
</feature>
<dbReference type="InterPro" id="IPR016024">
    <property type="entry name" value="ARM-type_fold"/>
</dbReference>
<dbReference type="SUPFAM" id="SSF46626">
    <property type="entry name" value="Cytochrome c"/>
    <property type="match status" value="1"/>
</dbReference>
<organism evidence="2">
    <name type="scientific">marine metagenome</name>
    <dbReference type="NCBI Taxonomy" id="408172"/>
    <lineage>
        <taxon>unclassified sequences</taxon>
        <taxon>metagenomes</taxon>
        <taxon>ecological metagenomes</taxon>
    </lineage>
</organism>
<evidence type="ECO:0000259" key="1">
    <source>
        <dbReference type="Pfam" id="PF23500"/>
    </source>
</evidence>
<dbReference type="InterPro" id="IPR011989">
    <property type="entry name" value="ARM-like"/>
</dbReference>
<dbReference type="Pfam" id="PF23500">
    <property type="entry name" value="DUF7133"/>
    <property type="match status" value="1"/>
</dbReference>
<dbReference type="GO" id="GO:0009055">
    <property type="term" value="F:electron transfer activity"/>
    <property type="evidence" value="ECO:0007669"/>
    <property type="project" value="InterPro"/>
</dbReference>
<dbReference type="Gene3D" id="1.25.10.10">
    <property type="entry name" value="Leucine-rich Repeat Variant"/>
    <property type="match status" value="1"/>
</dbReference>
<name>A0A382MAH1_9ZZZZ</name>
<dbReference type="InterPro" id="IPR011042">
    <property type="entry name" value="6-blade_b-propeller_TolB-like"/>
</dbReference>
<dbReference type="InterPro" id="IPR036909">
    <property type="entry name" value="Cyt_c-like_dom_sf"/>
</dbReference>
<dbReference type="InterPro" id="IPR055557">
    <property type="entry name" value="DUF7133"/>
</dbReference>
<dbReference type="Gene3D" id="2.120.10.30">
    <property type="entry name" value="TolB, C-terminal domain"/>
    <property type="match status" value="1"/>
</dbReference>
<dbReference type="AlphaFoldDB" id="A0A382MAH1"/>
<reference evidence="2" key="1">
    <citation type="submission" date="2018-05" db="EMBL/GenBank/DDBJ databases">
        <authorList>
            <person name="Lanie J.A."/>
            <person name="Ng W.-L."/>
            <person name="Kazmierczak K.M."/>
            <person name="Andrzejewski T.M."/>
            <person name="Davidsen T.M."/>
            <person name="Wayne K.J."/>
            <person name="Tettelin H."/>
            <person name="Glass J.I."/>
            <person name="Rusch D."/>
            <person name="Podicherti R."/>
            <person name="Tsui H.-C.T."/>
            <person name="Winkler M.E."/>
        </authorList>
    </citation>
    <scope>NUCLEOTIDE SEQUENCE</scope>
</reference>